<dbReference type="Proteomes" id="UP001186452">
    <property type="component" value="Unassembled WGS sequence"/>
</dbReference>
<accession>A0ABU3ZD54</accession>
<feature type="chain" id="PRO_5047494760" evidence="1">
    <location>
        <begin position="18"/>
        <end position="324"/>
    </location>
</feature>
<evidence type="ECO:0000259" key="2">
    <source>
        <dbReference type="Pfam" id="PF02169"/>
    </source>
</evidence>
<feature type="signal peptide" evidence="1">
    <location>
        <begin position="1"/>
        <end position="17"/>
    </location>
</feature>
<proteinExistence type="predicted"/>
<gene>
    <name evidence="3" type="ORF">R2X38_03420</name>
</gene>
<evidence type="ECO:0000313" key="3">
    <source>
        <dbReference type="EMBL" id="MDV5168050.1"/>
    </source>
</evidence>
<protein>
    <submittedName>
        <fullName evidence="3">LPP20 family lipoprotein</fullName>
    </submittedName>
</protein>
<name>A0ABU3ZD54_9GAMM</name>
<comment type="caution">
    <text evidence="3">The sequence shown here is derived from an EMBL/GenBank/DDBJ whole genome shotgun (WGS) entry which is preliminary data.</text>
</comment>
<keyword evidence="3" id="KW-0449">Lipoprotein</keyword>
<reference evidence="3 4" key="1">
    <citation type="submission" date="2023-10" db="EMBL/GenBank/DDBJ databases">
        <title>Marine bacteria isolated from horseshoe crab.</title>
        <authorList>
            <person name="Cheng T.H."/>
        </authorList>
    </citation>
    <scope>NUCLEOTIDE SEQUENCE [LARGE SCALE GENOMIC DNA]</scope>
    <source>
        <strain evidence="3 4">HSC6</strain>
    </source>
</reference>
<dbReference type="Pfam" id="PF02169">
    <property type="entry name" value="LPP20"/>
    <property type="match status" value="1"/>
</dbReference>
<feature type="domain" description="Lipoprotein LPP20-like" evidence="2">
    <location>
        <begin position="19"/>
        <end position="113"/>
    </location>
</feature>
<keyword evidence="1" id="KW-0732">Signal</keyword>
<dbReference type="InterPro" id="IPR024952">
    <property type="entry name" value="LPP20-like_dom"/>
</dbReference>
<keyword evidence="4" id="KW-1185">Reference proteome</keyword>
<dbReference type="RefSeq" id="WP_317520689.1">
    <property type="nucleotide sequence ID" value="NZ_JAWJZI010000001.1"/>
</dbReference>
<evidence type="ECO:0000256" key="1">
    <source>
        <dbReference type="SAM" id="SignalP"/>
    </source>
</evidence>
<organism evidence="3 4">
    <name type="scientific">Photobacterium rosenbergii</name>
    <dbReference type="NCBI Taxonomy" id="294936"/>
    <lineage>
        <taxon>Bacteria</taxon>
        <taxon>Pseudomonadati</taxon>
        <taxon>Pseudomonadota</taxon>
        <taxon>Gammaproteobacteria</taxon>
        <taxon>Vibrionales</taxon>
        <taxon>Vibrionaceae</taxon>
        <taxon>Photobacterium</taxon>
    </lineage>
</organism>
<dbReference type="EMBL" id="JAWJZI010000001">
    <property type="protein sequence ID" value="MDV5168050.1"/>
    <property type="molecule type" value="Genomic_DNA"/>
</dbReference>
<evidence type="ECO:0000313" key="4">
    <source>
        <dbReference type="Proteomes" id="UP001186452"/>
    </source>
</evidence>
<sequence>MKHIALLSALASSCVFASPSWYGEVPSDTSLSYGFGQGSTYQQAKNMAYYDLAKTIESRVISDTSSSKEYKDGQLSKSASSSKRAISDVVFRNNVTVSKSEEQDGLFYLEVQYDPTSFAQKLSQWLEQSTCRSTLHPYWSQAAMLQNWVQQHQCLPNIDIERFAGGWQLTNSAGHLVLPEAQYNHLFFNHPSKVLHIESTNTRLKAGDYYFIKLTAEQSGYLSLFQVYEDGSTGVLIENKRVTESDHIEFPDKKFYDGIEALLNQGRETYDTNVALLCPQRIDTSRFEKLDESRLSTDTPGFGLILKYLDHCEFVMERLSISKS</sequence>
<dbReference type="Gene3D" id="3.10.28.20">
    <property type="entry name" value="Acetamidase/Formamidase-like domains"/>
    <property type="match status" value="1"/>
</dbReference>